<evidence type="ECO:0000313" key="9">
    <source>
        <dbReference type="Proteomes" id="UP000015462"/>
    </source>
</evidence>
<keyword evidence="4 6" id="KW-0808">Transferase</keyword>
<dbReference type="Gene3D" id="3.40.1280.10">
    <property type="match status" value="1"/>
</dbReference>
<dbReference type="InterPro" id="IPR004441">
    <property type="entry name" value="rRNA_MeTrfase_TrmH"/>
</dbReference>
<dbReference type="NCBIfam" id="TIGR00186">
    <property type="entry name" value="rRNA_methyl_3"/>
    <property type="match status" value="1"/>
</dbReference>
<dbReference type="EMBL" id="ASHL01000001">
    <property type="protein sequence ID" value="EPD14115.1"/>
    <property type="molecule type" value="Genomic_DNA"/>
</dbReference>
<feature type="binding site" evidence="6">
    <location>
        <position position="199"/>
    </location>
    <ligand>
        <name>S-adenosyl-L-methionine</name>
        <dbReference type="ChEBI" id="CHEBI:59789"/>
    </ligand>
</feature>
<dbReference type="InterPro" id="IPR029064">
    <property type="entry name" value="Ribosomal_eL30-like_sf"/>
</dbReference>
<dbReference type="GO" id="GO:0070039">
    <property type="term" value="F:rRNA (guanosine-2'-O-)-methyltransferase activity"/>
    <property type="evidence" value="ECO:0007669"/>
    <property type="project" value="UniProtKB-UniRule"/>
</dbReference>
<name>A0AB33Z422_9GAMM</name>
<dbReference type="EC" id="2.1.1.185" evidence="6"/>
<keyword evidence="5 6" id="KW-0949">S-adenosyl-L-methionine</keyword>
<dbReference type="InterPro" id="IPR029028">
    <property type="entry name" value="Alpha/beta_knot_MTases"/>
</dbReference>
<comment type="subcellular location">
    <subcellularLocation>
        <location evidence="6">Cytoplasm</location>
    </subcellularLocation>
</comment>
<evidence type="ECO:0000256" key="4">
    <source>
        <dbReference type="ARBA" id="ARBA00022679"/>
    </source>
</evidence>
<evidence type="ECO:0000259" key="7">
    <source>
        <dbReference type="SMART" id="SM00967"/>
    </source>
</evidence>
<comment type="function">
    <text evidence="6">Specifically methylates the ribose of guanosine 2251 in 23S rRNA.</text>
</comment>
<dbReference type="InterPro" id="IPR013123">
    <property type="entry name" value="SpoU_subst-bd"/>
</dbReference>
<dbReference type="PANTHER" id="PTHR46429">
    <property type="entry name" value="23S RRNA (GUANOSINE-2'-O-)-METHYLTRANSFERASE RLMB"/>
    <property type="match status" value="1"/>
</dbReference>
<organism evidence="8 9">
    <name type="scientific">Cycloclasticus pugetii</name>
    <dbReference type="NCBI Taxonomy" id="34068"/>
    <lineage>
        <taxon>Bacteria</taxon>
        <taxon>Pseudomonadati</taxon>
        <taxon>Pseudomonadota</taxon>
        <taxon>Gammaproteobacteria</taxon>
        <taxon>Thiotrichales</taxon>
        <taxon>Piscirickettsiaceae</taxon>
        <taxon>Cycloclasticus</taxon>
    </lineage>
</organism>
<gene>
    <name evidence="6" type="primary">rlmB</name>
    <name evidence="8" type="ORF">L196_01410</name>
</gene>
<feature type="domain" description="RNA 2-O ribose methyltransferase substrate binding" evidence="7">
    <location>
        <begin position="6"/>
        <end position="82"/>
    </location>
</feature>
<comment type="catalytic activity">
    <reaction evidence="6">
        <text>guanosine(2251) in 23S rRNA + S-adenosyl-L-methionine = 2'-O-methylguanosine(2251) in 23S rRNA + S-adenosyl-L-homocysteine + H(+)</text>
        <dbReference type="Rhea" id="RHEA:24140"/>
        <dbReference type="Rhea" id="RHEA-COMP:10239"/>
        <dbReference type="Rhea" id="RHEA-COMP:10241"/>
        <dbReference type="ChEBI" id="CHEBI:15378"/>
        <dbReference type="ChEBI" id="CHEBI:57856"/>
        <dbReference type="ChEBI" id="CHEBI:59789"/>
        <dbReference type="ChEBI" id="CHEBI:74269"/>
        <dbReference type="ChEBI" id="CHEBI:74445"/>
        <dbReference type="EC" id="2.1.1.185"/>
    </reaction>
</comment>
<feature type="binding site" evidence="6">
    <location>
        <position position="228"/>
    </location>
    <ligand>
        <name>S-adenosyl-L-methionine</name>
        <dbReference type="ChEBI" id="CHEBI:59789"/>
    </ligand>
</feature>
<dbReference type="HAMAP" id="MF_01887">
    <property type="entry name" value="23SrRNA_methyltr_B"/>
    <property type="match status" value="1"/>
</dbReference>
<keyword evidence="9" id="KW-1185">Reference proteome</keyword>
<dbReference type="SUPFAM" id="SSF55315">
    <property type="entry name" value="L30e-like"/>
    <property type="match status" value="1"/>
</dbReference>
<accession>A0AB33Z422</accession>
<evidence type="ECO:0000256" key="3">
    <source>
        <dbReference type="ARBA" id="ARBA00022603"/>
    </source>
</evidence>
<dbReference type="GO" id="GO:0005829">
    <property type="term" value="C:cytosol"/>
    <property type="evidence" value="ECO:0007669"/>
    <property type="project" value="TreeGrafter"/>
</dbReference>
<dbReference type="RefSeq" id="WP_016389669.1">
    <property type="nucleotide sequence ID" value="NZ_KE646805.1"/>
</dbReference>
<dbReference type="SUPFAM" id="SSF75217">
    <property type="entry name" value="alpha/beta knot"/>
    <property type="match status" value="1"/>
</dbReference>
<evidence type="ECO:0000256" key="1">
    <source>
        <dbReference type="ARBA" id="ARBA00022490"/>
    </source>
</evidence>
<dbReference type="InterPro" id="IPR024915">
    <property type="entry name" value="23S_rRNA_MeTrfase_RlmB"/>
</dbReference>
<keyword evidence="3 6" id="KW-0489">Methyltransferase</keyword>
<evidence type="ECO:0000313" key="8">
    <source>
        <dbReference type="EMBL" id="EPD14115.1"/>
    </source>
</evidence>
<dbReference type="InterPro" id="IPR001537">
    <property type="entry name" value="SpoU_MeTrfase"/>
</dbReference>
<dbReference type="InterPro" id="IPR029026">
    <property type="entry name" value="tRNA_m1G_MTases_N"/>
</dbReference>
<reference evidence="8 9" key="1">
    <citation type="journal article" date="2013" name="Genome Announc.">
        <title>Genome Sequence of the Pyrene- and Fluoranthene-Degrading Bacterium Cycloclasticus sp. Strain PY97M.</title>
        <authorList>
            <person name="Cui Z."/>
            <person name="Xu G."/>
            <person name="Li Q."/>
            <person name="Gao W."/>
            <person name="Zheng L."/>
        </authorList>
    </citation>
    <scope>NUCLEOTIDE SEQUENCE [LARGE SCALE GENOMIC DNA]</scope>
    <source>
        <strain evidence="8 9">PY97M</strain>
    </source>
</reference>
<comment type="caution">
    <text evidence="8">The sequence shown here is derived from an EMBL/GenBank/DDBJ whole genome shotgun (WGS) entry which is preliminary data.</text>
</comment>
<sequence length="251" mass="27542">MAEVQKIHGIHAVQALIKARPDHIVNAWMDRQRKDAKLQAIKQSLDEVGIRIDYVDKKTLEKLSSNANHQGVLLTAKLPQERTEEQLKKALKEQQDQAFYLVLDQVTDPHNLGACLRTALAAGVQGVIVPKDNACRLNATVCKVASGAAELLPVYRVTNLVRTLKYLKTEGVWVSGAAGEATKDVFEAELTGSVAIVMGAEGKGLRPLTQQQCDQLIKIPMSEKVESLNVSVATGIILYEVLRQNQRSLNS</sequence>
<dbReference type="Pfam" id="PF00588">
    <property type="entry name" value="SpoU_methylase"/>
    <property type="match status" value="1"/>
</dbReference>
<proteinExistence type="inferred from homology"/>
<dbReference type="CDD" id="cd18103">
    <property type="entry name" value="SpoU-like_RlmB"/>
    <property type="match status" value="1"/>
</dbReference>
<dbReference type="AlphaFoldDB" id="A0AB33Z422"/>
<dbReference type="FunFam" id="3.40.1280.10:FF:000008">
    <property type="entry name" value="Group 3 RNA methyltransferase TrmH"/>
    <property type="match status" value="1"/>
</dbReference>
<keyword evidence="1 6" id="KW-0963">Cytoplasm</keyword>
<evidence type="ECO:0000256" key="6">
    <source>
        <dbReference type="HAMAP-Rule" id="MF_01887"/>
    </source>
</evidence>
<evidence type="ECO:0000256" key="5">
    <source>
        <dbReference type="ARBA" id="ARBA00022691"/>
    </source>
</evidence>
<comment type="similarity">
    <text evidence="6">Belongs to the class IV-like SAM-binding methyltransferase superfamily. RNA methyltransferase TrmH family. RlmB subfamily.</text>
</comment>
<dbReference type="Gene3D" id="3.30.1330.30">
    <property type="match status" value="1"/>
</dbReference>
<evidence type="ECO:0000256" key="2">
    <source>
        <dbReference type="ARBA" id="ARBA00022552"/>
    </source>
</evidence>
<dbReference type="Proteomes" id="UP000015462">
    <property type="component" value="Unassembled WGS sequence"/>
</dbReference>
<protein>
    <recommendedName>
        <fullName evidence="6">23S rRNA (guanosine-2'-O-)-methyltransferase RlmB</fullName>
        <ecNumber evidence="6">2.1.1.185</ecNumber>
    </recommendedName>
    <alternativeName>
        <fullName evidence="6">23S rRNA (guanosine2251 2'-O)-methyltransferase</fullName>
    </alternativeName>
    <alternativeName>
        <fullName evidence="6">23S rRNA Gm2251 2'-O-methyltransferase</fullName>
    </alternativeName>
</protein>
<dbReference type="SMART" id="SM00967">
    <property type="entry name" value="SpoU_sub_bind"/>
    <property type="match status" value="1"/>
</dbReference>
<dbReference type="PANTHER" id="PTHR46429:SF1">
    <property type="entry name" value="23S RRNA (GUANOSINE-2'-O-)-METHYLTRANSFERASE RLMB"/>
    <property type="match status" value="1"/>
</dbReference>
<dbReference type="GO" id="GO:0003723">
    <property type="term" value="F:RNA binding"/>
    <property type="evidence" value="ECO:0007669"/>
    <property type="project" value="InterPro"/>
</dbReference>
<dbReference type="Pfam" id="PF08032">
    <property type="entry name" value="SpoU_sub_bind"/>
    <property type="match status" value="1"/>
</dbReference>
<feature type="binding site" evidence="6">
    <location>
        <position position="219"/>
    </location>
    <ligand>
        <name>S-adenosyl-L-methionine</name>
        <dbReference type="ChEBI" id="CHEBI:59789"/>
    </ligand>
</feature>
<keyword evidence="2 6" id="KW-0698">rRNA processing</keyword>